<evidence type="ECO:0000256" key="1">
    <source>
        <dbReference type="SAM" id="Phobius"/>
    </source>
</evidence>
<proteinExistence type="predicted"/>
<feature type="transmembrane region" description="Helical" evidence="1">
    <location>
        <begin position="20"/>
        <end position="41"/>
    </location>
</feature>
<keyword evidence="3" id="KW-1185">Reference proteome</keyword>
<evidence type="ECO:0000313" key="2">
    <source>
        <dbReference type="EMBL" id="BAT93401.1"/>
    </source>
</evidence>
<organism evidence="2 3">
    <name type="scientific">Vigna angularis var. angularis</name>
    <dbReference type="NCBI Taxonomy" id="157739"/>
    <lineage>
        <taxon>Eukaryota</taxon>
        <taxon>Viridiplantae</taxon>
        <taxon>Streptophyta</taxon>
        <taxon>Embryophyta</taxon>
        <taxon>Tracheophyta</taxon>
        <taxon>Spermatophyta</taxon>
        <taxon>Magnoliopsida</taxon>
        <taxon>eudicotyledons</taxon>
        <taxon>Gunneridae</taxon>
        <taxon>Pentapetalae</taxon>
        <taxon>rosids</taxon>
        <taxon>fabids</taxon>
        <taxon>Fabales</taxon>
        <taxon>Fabaceae</taxon>
        <taxon>Papilionoideae</taxon>
        <taxon>50 kb inversion clade</taxon>
        <taxon>NPAAA clade</taxon>
        <taxon>indigoferoid/millettioid clade</taxon>
        <taxon>Phaseoleae</taxon>
        <taxon>Vigna</taxon>
    </lineage>
</organism>
<reference evidence="2 3" key="1">
    <citation type="journal article" date="2015" name="Sci. Rep.">
        <title>The power of single molecule real-time sequencing technology in the de novo assembly of a eukaryotic genome.</title>
        <authorList>
            <person name="Sakai H."/>
            <person name="Naito K."/>
            <person name="Ogiso-Tanaka E."/>
            <person name="Takahashi Y."/>
            <person name="Iseki K."/>
            <person name="Muto C."/>
            <person name="Satou K."/>
            <person name="Teruya K."/>
            <person name="Shiroma A."/>
            <person name="Shimoji M."/>
            <person name="Hirano T."/>
            <person name="Itoh T."/>
            <person name="Kaga A."/>
            <person name="Tomooka N."/>
        </authorList>
    </citation>
    <scope>NUCLEOTIDE SEQUENCE [LARGE SCALE GENOMIC DNA]</scope>
    <source>
        <strain evidence="3">cv. Shumari</strain>
    </source>
</reference>
<sequence length="76" mass="9094">MEWNKHQAKVKVLSFGRKRFYLLGKYLLGKGLSYRITNYYLNFLKVVLYNIQCLTFMMMRCNNNAAIIVFCLILLF</sequence>
<keyword evidence="1" id="KW-0812">Transmembrane</keyword>
<protein>
    <submittedName>
        <fullName evidence="2">Uncharacterized protein</fullName>
    </submittedName>
</protein>
<dbReference type="AlphaFoldDB" id="A0A0S3SKR4"/>
<gene>
    <name evidence="2" type="primary">Vigan.07G235400</name>
    <name evidence="2" type="ORF">VIGAN_07235400</name>
</gene>
<name>A0A0S3SKR4_PHAAN</name>
<dbReference type="EMBL" id="AP015040">
    <property type="protein sequence ID" value="BAT93401.1"/>
    <property type="molecule type" value="Genomic_DNA"/>
</dbReference>
<evidence type="ECO:0000313" key="3">
    <source>
        <dbReference type="Proteomes" id="UP000291084"/>
    </source>
</evidence>
<keyword evidence="1" id="KW-0472">Membrane</keyword>
<keyword evidence="1" id="KW-1133">Transmembrane helix</keyword>
<accession>A0A0S3SKR4</accession>
<dbReference type="Proteomes" id="UP000291084">
    <property type="component" value="Chromosome 7"/>
</dbReference>
<feature type="transmembrane region" description="Helical" evidence="1">
    <location>
        <begin position="47"/>
        <end position="75"/>
    </location>
</feature>